<evidence type="ECO:0000256" key="1">
    <source>
        <dbReference type="ARBA" id="ARBA00022691"/>
    </source>
</evidence>
<comment type="caution">
    <text evidence="7">The sequence shown here is derived from an EMBL/GenBank/DDBJ whole genome shotgun (WGS) entry which is preliminary data.</text>
</comment>
<dbReference type="Proteomes" id="UP000257123">
    <property type="component" value="Unassembled WGS sequence"/>
</dbReference>
<dbReference type="OrthoDB" id="49555at2157"/>
<sequence length="580" mass="66884">MSKQVVEQVIAREEKPHLLVDISRFNLPERYKSTLLNEKWQSTLKRQFALPQHTRVVKATLSLCPVCNARIPAVVYEEGGAIWLKKRCPEHGVFEDLYWGDAEMYYFFLQWDRPEYIAKGLANPYTDLEFYKDMGSCPEGCGLCPVHKSNTVLAIIDVTNRCNMACPVCFANAGAAGYVYEPTLEQIEYMLRTLRAQKPWPPNAIQISGGEPTLRDDLPEIVRMAKRLGFTHVEVNTNGIRLANDIEYYKALLDAGISTLYLQFDTIDEKNEGVWRHRLYHPKAYRIIKEKVIENAQKLGHRSIVLVVTLARNYNDKDLGTIIDFAIRNRDVVRWVNIQPVSFSGRARLYSKEELRKYRITIPDTIIEIEKQTGGVISRWDWRPTNWPVAVAKMVEALTDSPKPLFSMNPMCGAATFIYYDEDEKRIYPITKLVDVDAFEKGAWDVYYTAIKGGIYKQTAKVKALKLLKAVKHKRVKDLIYDFLVKKDYESLGRFFFNVVGIGIMHFMDTMNYDVERVQRCDIHYATPDGRVFPFCTYNVVGHREKVESSFKVDPKVWVKVTGLSLTGWSKQKFAELNKS</sequence>
<dbReference type="InterPro" id="IPR013785">
    <property type="entry name" value="Aldolase_TIM"/>
</dbReference>
<evidence type="ECO:0000259" key="5">
    <source>
        <dbReference type="PROSITE" id="PS51918"/>
    </source>
</evidence>
<dbReference type="Proteomes" id="UP000256877">
    <property type="component" value="Unassembled WGS sequence"/>
</dbReference>
<dbReference type="EMBL" id="NMUF01000003">
    <property type="protein sequence ID" value="RFB00112.1"/>
    <property type="molecule type" value="Genomic_DNA"/>
</dbReference>
<evidence type="ECO:0000313" key="7">
    <source>
        <dbReference type="EMBL" id="RFB00112.1"/>
    </source>
</evidence>
<evidence type="ECO:0000256" key="2">
    <source>
        <dbReference type="ARBA" id="ARBA00022723"/>
    </source>
</evidence>
<dbReference type="Pfam" id="PF04055">
    <property type="entry name" value="Radical_SAM"/>
    <property type="match status" value="1"/>
</dbReference>
<evidence type="ECO:0000313" key="8">
    <source>
        <dbReference type="Proteomes" id="UP000256877"/>
    </source>
</evidence>
<dbReference type="PROSITE" id="PS51918">
    <property type="entry name" value="RADICAL_SAM"/>
    <property type="match status" value="1"/>
</dbReference>
<evidence type="ECO:0000313" key="9">
    <source>
        <dbReference type="Proteomes" id="UP000257123"/>
    </source>
</evidence>
<reference evidence="8 9" key="1">
    <citation type="submission" date="2017-07" db="EMBL/GenBank/DDBJ databases">
        <title>Draft genome sequence of aerobic hyperthermophilic archaea, Pyrobaculum aerophilum YKB31 and YKB32.</title>
        <authorList>
            <person name="Mochizuki T."/>
            <person name="Berliner A.J."/>
            <person name="Yoshida-Takashima Y."/>
            <person name="Takaki Y."/>
            <person name="Nunoura T."/>
            <person name="Takai K."/>
        </authorList>
    </citation>
    <scope>NUCLEOTIDE SEQUENCE [LARGE SCALE GENOMIC DNA]</scope>
    <source>
        <strain evidence="6 9">YKB31</strain>
        <strain evidence="7 8">YKB32</strain>
    </source>
</reference>
<keyword evidence="4" id="KW-0411">Iron-sulfur</keyword>
<name>A0A371R6I3_9CREN</name>
<dbReference type="GO" id="GO:0051539">
    <property type="term" value="F:4 iron, 4 sulfur cluster binding"/>
    <property type="evidence" value="ECO:0007669"/>
    <property type="project" value="InterPro"/>
</dbReference>
<feature type="domain" description="Radical SAM core" evidence="5">
    <location>
        <begin position="146"/>
        <end position="376"/>
    </location>
</feature>
<dbReference type="InterPro" id="IPR034471">
    <property type="entry name" value="GDGT/MA_synthase"/>
</dbReference>
<keyword evidence="3" id="KW-0408">Iron</keyword>
<evidence type="ECO:0000256" key="4">
    <source>
        <dbReference type="ARBA" id="ARBA00023014"/>
    </source>
</evidence>
<dbReference type="Pfam" id="PF23545">
    <property type="entry name" value="Zn_ribbon_HMPTM"/>
    <property type="match status" value="1"/>
</dbReference>
<dbReference type="InterPro" id="IPR056488">
    <property type="entry name" value="Zn_ribbon_HMPTM"/>
</dbReference>
<accession>A0A371R6I3</accession>
<dbReference type="EMBL" id="NMUE01000007">
    <property type="protein sequence ID" value="RFA97260.1"/>
    <property type="molecule type" value="Genomic_DNA"/>
</dbReference>
<dbReference type="PANTHER" id="PTHR43306:SF1">
    <property type="entry name" value="7,8-DIHYDRO-6-HYDROXYMETHYLPTERIN DIMETHYLTRANSFERASE"/>
    <property type="match status" value="1"/>
</dbReference>
<dbReference type="InterPro" id="IPR007197">
    <property type="entry name" value="rSAM"/>
</dbReference>
<dbReference type="AlphaFoldDB" id="A0A371R6I3"/>
<dbReference type="SFLD" id="SFLDG01067">
    <property type="entry name" value="SPASM/twitch_domain_containing"/>
    <property type="match status" value="1"/>
</dbReference>
<proteinExistence type="predicted"/>
<keyword evidence="1" id="KW-0949">S-adenosyl-L-methionine</keyword>
<dbReference type="InterPro" id="IPR058240">
    <property type="entry name" value="rSAM_sf"/>
</dbReference>
<evidence type="ECO:0000313" key="6">
    <source>
        <dbReference type="EMBL" id="RFA97260.1"/>
    </source>
</evidence>
<gene>
    <name evidence="6" type="ORF">CGL51_03355</name>
    <name evidence="7" type="ORF">CGL52_01840</name>
</gene>
<dbReference type="SFLD" id="SFLDF00385">
    <property type="entry name" value="7_8-dihydro-6-hydroxymethylpte"/>
    <property type="match status" value="1"/>
</dbReference>
<dbReference type="NCBIfam" id="NF045702">
    <property type="entry name" value="rSAM_GDGT_ether"/>
    <property type="match status" value="1"/>
</dbReference>
<dbReference type="SUPFAM" id="SSF102114">
    <property type="entry name" value="Radical SAM enzymes"/>
    <property type="match status" value="1"/>
</dbReference>
<dbReference type="Gene3D" id="3.20.20.70">
    <property type="entry name" value="Aldolase class I"/>
    <property type="match status" value="1"/>
</dbReference>
<dbReference type="InterPro" id="IPR034474">
    <property type="entry name" value="Methyltransferase_Class_D"/>
</dbReference>
<protein>
    <submittedName>
        <fullName evidence="7">Molybdenum cofactor biosynthesis protein MoaA</fullName>
    </submittedName>
</protein>
<evidence type="ECO:0000256" key="3">
    <source>
        <dbReference type="ARBA" id="ARBA00023004"/>
    </source>
</evidence>
<dbReference type="GO" id="GO:0008168">
    <property type="term" value="F:methyltransferase activity"/>
    <property type="evidence" value="ECO:0007669"/>
    <property type="project" value="InterPro"/>
</dbReference>
<organism evidence="7 8">
    <name type="scientific">Pyrobaculum aerophilum</name>
    <dbReference type="NCBI Taxonomy" id="13773"/>
    <lineage>
        <taxon>Archaea</taxon>
        <taxon>Thermoproteota</taxon>
        <taxon>Thermoprotei</taxon>
        <taxon>Thermoproteales</taxon>
        <taxon>Thermoproteaceae</taxon>
        <taxon>Pyrobaculum</taxon>
    </lineage>
</organism>
<dbReference type="GO" id="GO:0046872">
    <property type="term" value="F:metal ion binding"/>
    <property type="evidence" value="ECO:0007669"/>
    <property type="project" value="UniProtKB-KW"/>
</dbReference>
<dbReference type="PANTHER" id="PTHR43306">
    <property type="entry name" value="7,8-DIHYDRO-6-HYDROXYMETHYLPTERIN DIMETHYLTRANSFERASE"/>
    <property type="match status" value="1"/>
</dbReference>
<dbReference type="RefSeq" id="WP_116420683.1">
    <property type="nucleotide sequence ID" value="NZ_NMUE01000007.1"/>
</dbReference>
<dbReference type="CDD" id="cd01335">
    <property type="entry name" value="Radical_SAM"/>
    <property type="match status" value="1"/>
</dbReference>
<keyword evidence="2" id="KW-0479">Metal-binding</keyword>
<dbReference type="SFLD" id="SFLDG01100">
    <property type="entry name" value="methyltransferase_(Class_D)"/>
    <property type="match status" value="1"/>
</dbReference>
<dbReference type="SFLD" id="SFLDS00029">
    <property type="entry name" value="Radical_SAM"/>
    <property type="match status" value="1"/>
</dbReference>